<name>A9WSD3_RENSM</name>
<dbReference type="InterPro" id="IPR016181">
    <property type="entry name" value="Acyl_CoA_acyltransferase"/>
</dbReference>
<dbReference type="CDD" id="cd04301">
    <property type="entry name" value="NAT_SF"/>
    <property type="match status" value="1"/>
</dbReference>
<dbReference type="InterPro" id="IPR000182">
    <property type="entry name" value="GNAT_dom"/>
</dbReference>
<keyword evidence="3" id="KW-1185">Reference proteome</keyword>
<evidence type="ECO:0000313" key="2">
    <source>
        <dbReference type="EMBL" id="ABY23721.1"/>
    </source>
</evidence>
<accession>A9WSD3</accession>
<dbReference type="PANTHER" id="PTHR43233:SF1">
    <property type="entry name" value="FAMILY N-ACETYLTRANSFERASE, PUTATIVE (AFU_ORTHOLOGUE AFUA_6G03350)-RELATED"/>
    <property type="match status" value="1"/>
</dbReference>
<dbReference type="GO" id="GO:0016747">
    <property type="term" value="F:acyltransferase activity, transferring groups other than amino-acyl groups"/>
    <property type="evidence" value="ECO:0007669"/>
    <property type="project" value="InterPro"/>
</dbReference>
<dbReference type="KEGG" id="rsa:RSal33209_1988"/>
<keyword evidence="2" id="KW-0808">Transferase</keyword>
<dbReference type="PROSITE" id="PS51186">
    <property type="entry name" value="GNAT"/>
    <property type="match status" value="1"/>
</dbReference>
<proteinExistence type="predicted"/>
<dbReference type="PANTHER" id="PTHR43233">
    <property type="entry name" value="FAMILY N-ACETYLTRANSFERASE, PUTATIVE (AFU_ORTHOLOGUE AFUA_6G03350)-RELATED"/>
    <property type="match status" value="1"/>
</dbReference>
<dbReference type="InterPro" id="IPR053144">
    <property type="entry name" value="Acetyltransferase_Butenolide"/>
</dbReference>
<dbReference type="STRING" id="288705.RSal33209_1988"/>
<dbReference type="eggNOG" id="COG0456">
    <property type="taxonomic scope" value="Bacteria"/>
</dbReference>
<gene>
    <name evidence="2" type="ordered locus">RSal33209_1988</name>
</gene>
<dbReference type="HOGENOM" id="CLU_086503_4_0_11"/>
<feature type="domain" description="N-acetyltransferase" evidence="1">
    <location>
        <begin position="1"/>
        <end position="100"/>
    </location>
</feature>
<sequence length="100" mass="11005">MENSTPIVRAMDDGELVGLARVISDKVSICFLQSLAVNPAHQRRGIGKALVEAVFEPFPLMVRALITGVSASQRAFYESMGFIEPANTLPEASQVFLRYY</sequence>
<dbReference type="Pfam" id="PF13508">
    <property type="entry name" value="Acetyltransf_7"/>
    <property type="match status" value="1"/>
</dbReference>
<dbReference type="AlphaFoldDB" id="A9WSD3"/>
<organism evidence="2 3">
    <name type="scientific">Renibacterium salmoninarum (strain ATCC 33209 / DSM 20767 / JCM 11484 / NBRC 15589 / NCIMB 2235)</name>
    <dbReference type="NCBI Taxonomy" id="288705"/>
    <lineage>
        <taxon>Bacteria</taxon>
        <taxon>Bacillati</taxon>
        <taxon>Actinomycetota</taxon>
        <taxon>Actinomycetes</taxon>
        <taxon>Micrococcales</taxon>
        <taxon>Micrococcaceae</taxon>
        <taxon>Renibacterium</taxon>
    </lineage>
</organism>
<protein>
    <submittedName>
        <fullName evidence="2">Acetyltransferase, GNAT family</fullName>
    </submittedName>
</protein>
<evidence type="ECO:0000259" key="1">
    <source>
        <dbReference type="PROSITE" id="PS51186"/>
    </source>
</evidence>
<evidence type="ECO:0000313" key="3">
    <source>
        <dbReference type="Proteomes" id="UP000002007"/>
    </source>
</evidence>
<dbReference type="Proteomes" id="UP000002007">
    <property type="component" value="Chromosome"/>
</dbReference>
<reference evidence="3" key="1">
    <citation type="journal article" date="2008" name="J. Bacteriol.">
        <title>Genome sequence of the fish pathogen Renibacterium salmoninarum suggests reductive evolution away from an environmental Arthrobacter ancestor.</title>
        <authorList>
            <person name="Wiens G.D."/>
            <person name="Rockey D.D."/>
            <person name="Wu Z."/>
            <person name="Chang J."/>
            <person name="Levy R."/>
            <person name="Crane S."/>
            <person name="Chen D.S."/>
            <person name="Capri G.R."/>
            <person name="Burnett J.R."/>
            <person name="Sudheesh P.S."/>
            <person name="Schipma M.J."/>
            <person name="Burd H."/>
            <person name="Bhattacharyya A."/>
            <person name="Rhodes L.D."/>
            <person name="Kaul R."/>
            <person name="Strom M.S."/>
        </authorList>
    </citation>
    <scope>NUCLEOTIDE SEQUENCE [LARGE SCALE GENOMIC DNA]</scope>
    <source>
        <strain evidence="3">ATCC 33209 / DSM 20767 / JCM 11484 / NBRC 15589 / NCIMB 2235</strain>
    </source>
</reference>
<dbReference type="SUPFAM" id="SSF55729">
    <property type="entry name" value="Acyl-CoA N-acyltransferases (Nat)"/>
    <property type="match status" value="1"/>
</dbReference>
<dbReference type="EMBL" id="CP000910">
    <property type="protein sequence ID" value="ABY23721.1"/>
    <property type="molecule type" value="Genomic_DNA"/>
</dbReference>
<dbReference type="Gene3D" id="3.40.630.30">
    <property type="match status" value="1"/>
</dbReference>